<dbReference type="PANTHER" id="PTHR47354:SF5">
    <property type="entry name" value="PROTEIN RFBI"/>
    <property type="match status" value="1"/>
</dbReference>
<dbReference type="Proteomes" id="UP000216215">
    <property type="component" value="Unassembled WGS sequence"/>
</dbReference>
<dbReference type="Gene3D" id="3.40.50.80">
    <property type="entry name" value="Nucleotide-binding domain of ferredoxin-NADP reductase (FNR) module"/>
    <property type="match status" value="1"/>
</dbReference>
<dbReference type="InterPro" id="IPR017927">
    <property type="entry name" value="FAD-bd_FR_type"/>
</dbReference>
<dbReference type="InterPro" id="IPR050415">
    <property type="entry name" value="MRET"/>
</dbReference>
<comment type="caution">
    <text evidence="3">The sequence shown here is derived from an EMBL/GenBank/DDBJ whole genome shotgun (WGS) entry which is preliminary data.</text>
</comment>
<evidence type="ECO:0000313" key="4">
    <source>
        <dbReference type="Proteomes" id="UP000216215"/>
    </source>
</evidence>
<accession>A0AB36R9B6</accession>
<dbReference type="PROSITE" id="PS51384">
    <property type="entry name" value="FAD_FR"/>
    <property type="match status" value="1"/>
</dbReference>
<feature type="transmembrane region" description="Helical" evidence="1">
    <location>
        <begin position="84"/>
        <end position="104"/>
    </location>
</feature>
<reference evidence="4" key="1">
    <citation type="submission" date="2017-08" db="EMBL/GenBank/DDBJ databases">
        <title>Mesorhizobium wenxinae sp. nov., a novel rhizobial species isolated from root nodules of chickpea (Cicer arietinum L.).</title>
        <authorList>
            <person name="Zhang J."/>
        </authorList>
    </citation>
    <scope>NUCLEOTIDE SEQUENCE [LARGE SCALE GENOMIC DNA]</scope>
    <source>
        <strain evidence="4">USDA 3392</strain>
    </source>
</reference>
<feature type="transmembrane region" description="Helical" evidence="1">
    <location>
        <begin position="256"/>
        <end position="276"/>
    </location>
</feature>
<organism evidence="3 4">
    <name type="scientific">Mesorhizobium mediterraneum</name>
    <dbReference type="NCBI Taxonomy" id="43617"/>
    <lineage>
        <taxon>Bacteria</taxon>
        <taxon>Pseudomonadati</taxon>
        <taxon>Pseudomonadota</taxon>
        <taxon>Alphaproteobacteria</taxon>
        <taxon>Hyphomicrobiales</taxon>
        <taxon>Phyllobacteriaceae</taxon>
        <taxon>Mesorhizobium</taxon>
    </lineage>
</organism>
<dbReference type="Gene3D" id="2.40.30.10">
    <property type="entry name" value="Translation factors"/>
    <property type="match status" value="1"/>
</dbReference>
<dbReference type="PANTHER" id="PTHR47354">
    <property type="entry name" value="NADH OXIDOREDUCTASE HCR"/>
    <property type="match status" value="1"/>
</dbReference>
<dbReference type="GO" id="GO:0016491">
    <property type="term" value="F:oxidoreductase activity"/>
    <property type="evidence" value="ECO:0007669"/>
    <property type="project" value="InterPro"/>
</dbReference>
<feature type="domain" description="FAD-binding FR-type" evidence="2">
    <location>
        <begin position="147"/>
        <end position="249"/>
    </location>
</feature>
<dbReference type="CDD" id="cd00322">
    <property type="entry name" value="FNR_like"/>
    <property type="match status" value="1"/>
</dbReference>
<dbReference type="EMBL" id="NPKI01000017">
    <property type="protein sequence ID" value="PAQ01198.1"/>
    <property type="molecule type" value="Genomic_DNA"/>
</dbReference>
<feature type="transmembrane region" description="Helical" evidence="1">
    <location>
        <begin position="43"/>
        <end position="64"/>
    </location>
</feature>
<dbReference type="SUPFAM" id="SSF52343">
    <property type="entry name" value="Ferredoxin reductase-like, C-terminal NADP-linked domain"/>
    <property type="match status" value="1"/>
</dbReference>
<keyword evidence="1" id="KW-0472">Membrane</keyword>
<keyword evidence="4" id="KW-1185">Reference proteome</keyword>
<dbReference type="AlphaFoldDB" id="A0AB36R9B6"/>
<dbReference type="PRINTS" id="PR00410">
    <property type="entry name" value="PHEHYDRXLASE"/>
</dbReference>
<evidence type="ECO:0000256" key="1">
    <source>
        <dbReference type="SAM" id="Phobius"/>
    </source>
</evidence>
<dbReference type="SUPFAM" id="SSF63380">
    <property type="entry name" value="Riboflavin synthase domain-like"/>
    <property type="match status" value="1"/>
</dbReference>
<dbReference type="InterPro" id="IPR039261">
    <property type="entry name" value="FNR_nucleotide-bd"/>
</dbReference>
<dbReference type="Pfam" id="PF00175">
    <property type="entry name" value="NAD_binding_1"/>
    <property type="match status" value="1"/>
</dbReference>
<evidence type="ECO:0000313" key="3">
    <source>
        <dbReference type="EMBL" id="PAQ01198.1"/>
    </source>
</evidence>
<dbReference type="RefSeq" id="WP_095485155.1">
    <property type="nucleotide sequence ID" value="NZ_CP088151.1"/>
</dbReference>
<dbReference type="InterPro" id="IPR017938">
    <property type="entry name" value="Riboflavin_synthase-like_b-brl"/>
</dbReference>
<keyword evidence="1" id="KW-1133">Transmembrane helix</keyword>
<evidence type="ECO:0000259" key="2">
    <source>
        <dbReference type="PROSITE" id="PS51384"/>
    </source>
</evidence>
<name>A0AB36R9B6_9HYPH</name>
<feature type="transmembrane region" description="Helical" evidence="1">
    <location>
        <begin position="110"/>
        <end position="131"/>
    </location>
</feature>
<keyword evidence="1" id="KW-0812">Transmembrane</keyword>
<gene>
    <name evidence="3" type="ORF">CIT25_13975</name>
</gene>
<dbReference type="InterPro" id="IPR001433">
    <property type="entry name" value="OxRdtase_FAD/NAD-bd"/>
</dbReference>
<protein>
    <submittedName>
        <fullName evidence="3">Oxidoreductase</fullName>
    </submittedName>
</protein>
<sequence length="386" mass="41046">MTKLIHPVAGTIALLTILTFWFSTVLAELFASDGTIIAVKTAIPWGFLLLVPAIAAAGGSGLALSGGRRAGVVGAKLRRMPVIAANGILVLIPSALFLAAKAHAAEFDTMFYAVQTLEMIAGATNIALLSLNMRDGLKLSGRLNRQSVTHEVQLVGRDMVADGTMAFRFAKPAGFRHLAGQSISLTLLNPSETDSKGSSRHLTLASGPEEPELMVATRLRDTAFKRSLASLPMGGGVRMTDPNGDLTLHDDPMRPAVFLAGGIGITPFLAMARYAAAARLPHRITLFYSNRRPENAAFLGELQWLQKTNPNFNVVATMTAASEVAQPWDGQTGAINAALMRRHLPDMLAPIYYLAGSPAMVGAMHEMLSGLGVNDGDVRSEELSGY</sequence>
<proteinExistence type="predicted"/>